<reference evidence="2 3" key="1">
    <citation type="submission" date="2015-12" db="EMBL/GenBank/DDBJ databases">
        <title>The genome of Folsomia candida.</title>
        <authorList>
            <person name="Faddeeva A."/>
            <person name="Derks M.F."/>
            <person name="Anvar Y."/>
            <person name="Smit S."/>
            <person name="Van Straalen N."/>
            <person name="Roelofs D."/>
        </authorList>
    </citation>
    <scope>NUCLEOTIDE SEQUENCE [LARGE SCALE GENOMIC DNA]</scope>
    <source>
        <strain evidence="2 3">VU population</strain>
        <tissue evidence="2">Whole body</tissue>
    </source>
</reference>
<comment type="caution">
    <text evidence="2">The sequence shown here is derived from an EMBL/GenBank/DDBJ whole genome shotgun (WGS) entry which is preliminary data.</text>
</comment>
<protein>
    <submittedName>
        <fullName evidence="2">Uncharacterized protein</fullName>
    </submittedName>
</protein>
<proteinExistence type="predicted"/>
<name>A0A226F5X3_FOLCA</name>
<organism evidence="2 3">
    <name type="scientific">Folsomia candida</name>
    <name type="common">Springtail</name>
    <dbReference type="NCBI Taxonomy" id="158441"/>
    <lineage>
        <taxon>Eukaryota</taxon>
        <taxon>Metazoa</taxon>
        <taxon>Ecdysozoa</taxon>
        <taxon>Arthropoda</taxon>
        <taxon>Hexapoda</taxon>
        <taxon>Collembola</taxon>
        <taxon>Entomobryomorpha</taxon>
        <taxon>Isotomoidea</taxon>
        <taxon>Isotomidae</taxon>
        <taxon>Proisotominae</taxon>
        <taxon>Folsomia</taxon>
    </lineage>
</organism>
<feature type="compositionally biased region" description="Polar residues" evidence="1">
    <location>
        <begin position="55"/>
        <end position="65"/>
    </location>
</feature>
<accession>A0A226F5X3</accession>
<dbReference type="EMBL" id="LNIX01000001">
    <property type="protein sequence ID" value="OXA65195.1"/>
    <property type="molecule type" value="Genomic_DNA"/>
</dbReference>
<dbReference type="AlphaFoldDB" id="A0A226F5X3"/>
<gene>
    <name evidence="2" type="ORF">Fcan01_01960</name>
</gene>
<feature type="region of interest" description="Disordered" evidence="1">
    <location>
        <begin position="47"/>
        <end position="76"/>
    </location>
</feature>
<evidence type="ECO:0000313" key="3">
    <source>
        <dbReference type="Proteomes" id="UP000198287"/>
    </source>
</evidence>
<evidence type="ECO:0000313" key="2">
    <source>
        <dbReference type="EMBL" id="OXA65195.1"/>
    </source>
</evidence>
<dbReference type="Proteomes" id="UP000198287">
    <property type="component" value="Unassembled WGS sequence"/>
</dbReference>
<sequence>MPKGKPKYKNKDEYKIDFIDGVYHCVEDEGTGTGKCRLDYKDELKKRVHDHQNQRHYYTSRSQEQATRREQKRRAGLSLTSYIAERKRNNAPLLPILEDDSDEDSDAWEDEIPLQIRMDLAKLDDAEQKKYAENHLPYSANMFVSYVPEDPDIEPEATYDLRNAELLEREYEEMDEEEKKKYIFSFYAGTCSKRVCPWLTDSDGIKKSTILKLMAAGQVCWRKDFRFSGGTSEENKNNAMHWQHFYKEVNQYIEFPTKNSRKVHSEILNVNLARKNSYRGVLSREDKKLARRIGFLNKPLIPLRPQLLQQDPGEQQWIKHEEMKKRRSV</sequence>
<keyword evidence="3" id="KW-1185">Reference proteome</keyword>
<evidence type="ECO:0000256" key="1">
    <source>
        <dbReference type="SAM" id="MobiDB-lite"/>
    </source>
</evidence>